<dbReference type="PROSITE" id="PS51379">
    <property type="entry name" value="4FE4S_FER_2"/>
    <property type="match status" value="2"/>
</dbReference>
<keyword evidence="7" id="KW-1133">Transmembrane helix</keyword>
<dbReference type="Gene3D" id="3.30.70.20">
    <property type="match status" value="1"/>
</dbReference>
<evidence type="ECO:0000313" key="9">
    <source>
        <dbReference type="EMBL" id="RNM33748.1"/>
    </source>
</evidence>
<evidence type="ECO:0000259" key="8">
    <source>
        <dbReference type="PROSITE" id="PS51379"/>
    </source>
</evidence>
<dbReference type="GO" id="GO:0051539">
    <property type="term" value="F:4 iron, 4 sulfur cluster binding"/>
    <property type="evidence" value="ECO:0007669"/>
    <property type="project" value="UniProtKB-KW"/>
</dbReference>
<evidence type="ECO:0000256" key="2">
    <source>
        <dbReference type="ARBA" id="ARBA00022485"/>
    </source>
</evidence>
<keyword evidence="6" id="KW-0411">Iron-sulfur</keyword>
<comment type="caution">
    <text evidence="9">The sequence shown here is derived from an EMBL/GenBank/DDBJ whole genome shotgun (WGS) entry which is preliminary data.</text>
</comment>
<dbReference type="AlphaFoldDB" id="A0A3N0IA08"/>
<gene>
    <name evidence="9" type="ORF">DMP05_07660</name>
</gene>
<feature type="domain" description="4Fe-4S ferredoxin-type" evidence="8">
    <location>
        <begin position="230"/>
        <end position="259"/>
    </location>
</feature>
<keyword evidence="1" id="KW-0813">Transport</keyword>
<dbReference type="Proteomes" id="UP000271472">
    <property type="component" value="Unassembled WGS sequence"/>
</dbReference>
<reference evidence="10" key="1">
    <citation type="submission" date="2018-05" db="EMBL/GenBank/DDBJ databases">
        <title>Genome Sequencing of selected type strains of the family Eggerthellaceae.</title>
        <authorList>
            <person name="Danylec N."/>
            <person name="Stoll D.A."/>
            <person name="Doetsch A."/>
            <person name="Huch M."/>
        </authorList>
    </citation>
    <scope>NUCLEOTIDE SEQUENCE [LARGE SCALE GENOMIC DNA]</scope>
    <source>
        <strain evidence="10">DSM 22006</strain>
    </source>
</reference>
<dbReference type="PANTHER" id="PTHR30176:SF3">
    <property type="entry name" value="FERREDOXIN-TYPE PROTEIN NAPH"/>
    <property type="match status" value="1"/>
</dbReference>
<organism evidence="9 10">
    <name type="scientific">Slackia isoflavoniconvertens</name>
    <dbReference type="NCBI Taxonomy" id="572010"/>
    <lineage>
        <taxon>Bacteria</taxon>
        <taxon>Bacillati</taxon>
        <taxon>Actinomycetota</taxon>
        <taxon>Coriobacteriia</taxon>
        <taxon>Eggerthellales</taxon>
        <taxon>Eggerthellaceae</taxon>
        <taxon>Slackia</taxon>
    </lineage>
</organism>
<dbReference type="SUPFAM" id="SSF54862">
    <property type="entry name" value="4Fe-4S ferredoxins"/>
    <property type="match status" value="1"/>
</dbReference>
<feature type="transmembrane region" description="Helical" evidence="7">
    <location>
        <begin position="20"/>
        <end position="45"/>
    </location>
</feature>
<dbReference type="GO" id="GO:0046872">
    <property type="term" value="F:metal ion binding"/>
    <property type="evidence" value="ECO:0007669"/>
    <property type="project" value="UniProtKB-KW"/>
</dbReference>
<name>A0A3N0IA08_9ACTN</name>
<dbReference type="Pfam" id="PF12801">
    <property type="entry name" value="Fer4_5"/>
    <property type="match status" value="2"/>
</dbReference>
<dbReference type="OrthoDB" id="9800445at2"/>
<feature type="domain" description="4Fe-4S ferredoxin-type" evidence="8">
    <location>
        <begin position="263"/>
        <end position="292"/>
    </location>
</feature>
<evidence type="ECO:0000313" key="10">
    <source>
        <dbReference type="Proteomes" id="UP000271472"/>
    </source>
</evidence>
<dbReference type="EMBL" id="QIBZ01000014">
    <property type="protein sequence ID" value="RNM33748.1"/>
    <property type="molecule type" value="Genomic_DNA"/>
</dbReference>
<protein>
    <submittedName>
        <fullName evidence="9">4Fe-4S ferredoxin</fullName>
    </submittedName>
</protein>
<feature type="transmembrane region" description="Helical" evidence="7">
    <location>
        <begin position="183"/>
        <end position="205"/>
    </location>
</feature>
<dbReference type="InterPro" id="IPR017900">
    <property type="entry name" value="4Fe4S_Fe_S_CS"/>
</dbReference>
<sequence>MITWGSRFAVAKKRKGRWTIARRVVQIVVAILFFVPLSAAGWSALGLGFSSPEEPLATPSGFAWWGSLSSSHLFGLDLLDPFAALQVTAAAKSVAFAGLAWALPVLVAYGMVRGRAFCGWACPVNLLCEFVDWLRGKLGIAVRERAVPRKAKVGIAAAVLALSAVCSVPVFELVNPISAVNKAVLFGSFAGVFTLAAIVFAELFWAHRVWCRALCPLGGMYETLGCVGLVSVKIDHDLCVHCGACQAACLCDPEILDDVLSGKAGRVVAGDCMLCGKCVDVCPYSALKIGFALPRHPEL</sequence>
<evidence type="ECO:0000256" key="1">
    <source>
        <dbReference type="ARBA" id="ARBA00022448"/>
    </source>
</evidence>
<evidence type="ECO:0000256" key="6">
    <source>
        <dbReference type="ARBA" id="ARBA00023014"/>
    </source>
</evidence>
<keyword evidence="2" id="KW-0004">4Fe-4S</keyword>
<keyword evidence="10" id="KW-1185">Reference proteome</keyword>
<dbReference type="Pfam" id="PF13237">
    <property type="entry name" value="Fer4_10"/>
    <property type="match status" value="1"/>
</dbReference>
<accession>A0A3N0IA08</accession>
<evidence type="ECO:0000256" key="3">
    <source>
        <dbReference type="ARBA" id="ARBA00022723"/>
    </source>
</evidence>
<dbReference type="InterPro" id="IPR017896">
    <property type="entry name" value="4Fe4S_Fe-S-bd"/>
</dbReference>
<evidence type="ECO:0000256" key="4">
    <source>
        <dbReference type="ARBA" id="ARBA00022982"/>
    </source>
</evidence>
<keyword evidence="4" id="KW-0249">Electron transport</keyword>
<keyword evidence="5" id="KW-0408">Iron</keyword>
<dbReference type="PANTHER" id="PTHR30176">
    <property type="entry name" value="FERREDOXIN-TYPE PROTEIN NAPH"/>
    <property type="match status" value="1"/>
</dbReference>
<dbReference type="PROSITE" id="PS00198">
    <property type="entry name" value="4FE4S_FER_1"/>
    <property type="match status" value="1"/>
</dbReference>
<feature type="transmembrane region" description="Helical" evidence="7">
    <location>
        <begin position="83"/>
        <end position="107"/>
    </location>
</feature>
<dbReference type="GO" id="GO:0005886">
    <property type="term" value="C:plasma membrane"/>
    <property type="evidence" value="ECO:0007669"/>
    <property type="project" value="TreeGrafter"/>
</dbReference>
<dbReference type="InterPro" id="IPR051684">
    <property type="entry name" value="Electron_Trans/Redox"/>
</dbReference>
<keyword evidence="7" id="KW-0472">Membrane</keyword>
<feature type="transmembrane region" description="Helical" evidence="7">
    <location>
        <begin position="153"/>
        <end position="171"/>
    </location>
</feature>
<keyword evidence="7" id="KW-0812">Transmembrane</keyword>
<keyword evidence="3" id="KW-0479">Metal-binding</keyword>
<proteinExistence type="predicted"/>
<evidence type="ECO:0000256" key="7">
    <source>
        <dbReference type="SAM" id="Phobius"/>
    </source>
</evidence>
<evidence type="ECO:0000256" key="5">
    <source>
        <dbReference type="ARBA" id="ARBA00023004"/>
    </source>
</evidence>